<organism evidence="3 4">
    <name type="scientific">Capronia epimyces CBS 606.96</name>
    <dbReference type="NCBI Taxonomy" id="1182542"/>
    <lineage>
        <taxon>Eukaryota</taxon>
        <taxon>Fungi</taxon>
        <taxon>Dikarya</taxon>
        <taxon>Ascomycota</taxon>
        <taxon>Pezizomycotina</taxon>
        <taxon>Eurotiomycetes</taxon>
        <taxon>Chaetothyriomycetidae</taxon>
        <taxon>Chaetothyriales</taxon>
        <taxon>Herpotrichiellaceae</taxon>
        <taxon>Capronia</taxon>
    </lineage>
</organism>
<feature type="region of interest" description="Disordered" evidence="1">
    <location>
        <begin position="457"/>
        <end position="477"/>
    </location>
</feature>
<protein>
    <submittedName>
        <fullName evidence="3">Uncharacterized protein</fullName>
    </submittedName>
</protein>
<dbReference type="AlphaFoldDB" id="W9YIB3"/>
<dbReference type="EMBL" id="AMGY01000001">
    <property type="protein sequence ID" value="EXJ92283.1"/>
    <property type="molecule type" value="Genomic_DNA"/>
</dbReference>
<dbReference type="Proteomes" id="UP000019478">
    <property type="component" value="Unassembled WGS sequence"/>
</dbReference>
<feature type="compositionally biased region" description="Basic and acidic residues" evidence="1">
    <location>
        <begin position="457"/>
        <end position="472"/>
    </location>
</feature>
<feature type="transmembrane region" description="Helical" evidence="2">
    <location>
        <begin position="16"/>
        <end position="38"/>
    </location>
</feature>
<accession>W9YIB3</accession>
<evidence type="ECO:0000313" key="3">
    <source>
        <dbReference type="EMBL" id="EXJ92283.1"/>
    </source>
</evidence>
<evidence type="ECO:0000256" key="2">
    <source>
        <dbReference type="SAM" id="Phobius"/>
    </source>
</evidence>
<feature type="compositionally biased region" description="Polar residues" evidence="1">
    <location>
        <begin position="292"/>
        <end position="308"/>
    </location>
</feature>
<dbReference type="RefSeq" id="XP_007729173.1">
    <property type="nucleotide sequence ID" value="XM_007730983.1"/>
</dbReference>
<dbReference type="OrthoDB" id="4161576at2759"/>
<reference evidence="3 4" key="1">
    <citation type="submission" date="2013-03" db="EMBL/GenBank/DDBJ databases">
        <title>The Genome Sequence of Capronia epimyces CBS 606.96.</title>
        <authorList>
            <consortium name="The Broad Institute Genomics Platform"/>
            <person name="Cuomo C."/>
            <person name="de Hoog S."/>
            <person name="Gorbushina A."/>
            <person name="Walker B."/>
            <person name="Young S.K."/>
            <person name="Zeng Q."/>
            <person name="Gargeya S."/>
            <person name="Fitzgerald M."/>
            <person name="Haas B."/>
            <person name="Abouelleil A."/>
            <person name="Allen A.W."/>
            <person name="Alvarado L."/>
            <person name="Arachchi H.M."/>
            <person name="Berlin A.M."/>
            <person name="Chapman S.B."/>
            <person name="Gainer-Dewar J."/>
            <person name="Goldberg J."/>
            <person name="Griggs A."/>
            <person name="Gujja S."/>
            <person name="Hansen M."/>
            <person name="Howarth C."/>
            <person name="Imamovic A."/>
            <person name="Ireland A."/>
            <person name="Larimer J."/>
            <person name="McCowan C."/>
            <person name="Murphy C."/>
            <person name="Pearson M."/>
            <person name="Poon T.W."/>
            <person name="Priest M."/>
            <person name="Roberts A."/>
            <person name="Saif S."/>
            <person name="Shea T."/>
            <person name="Sisk P."/>
            <person name="Sykes S."/>
            <person name="Wortman J."/>
            <person name="Nusbaum C."/>
            <person name="Birren B."/>
        </authorList>
    </citation>
    <scope>NUCLEOTIDE SEQUENCE [LARGE SCALE GENOMIC DNA]</scope>
    <source>
        <strain evidence="3 4">CBS 606.96</strain>
    </source>
</reference>
<keyword evidence="2" id="KW-0812">Transmembrane</keyword>
<keyword evidence="2" id="KW-1133">Transmembrane helix</keyword>
<feature type="compositionally biased region" description="Basic and acidic residues" evidence="1">
    <location>
        <begin position="310"/>
        <end position="320"/>
    </location>
</feature>
<keyword evidence="4" id="KW-1185">Reference proteome</keyword>
<keyword evidence="2" id="KW-0472">Membrane</keyword>
<dbReference type="HOGENOM" id="CLU_446174_0_0_1"/>
<feature type="region of interest" description="Disordered" evidence="1">
    <location>
        <begin position="275"/>
        <end position="320"/>
    </location>
</feature>
<evidence type="ECO:0000313" key="4">
    <source>
        <dbReference type="Proteomes" id="UP000019478"/>
    </source>
</evidence>
<dbReference type="GeneID" id="19164973"/>
<comment type="caution">
    <text evidence="3">The sequence shown here is derived from an EMBL/GenBank/DDBJ whole genome shotgun (WGS) entry which is preliminary data.</text>
</comment>
<evidence type="ECO:0000256" key="1">
    <source>
        <dbReference type="SAM" id="MobiDB-lite"/>
    </source>
</evidence>
<gene>
    <name evidence="3" type="ORF">A1O3_00833</name>
</gene>
<name>W9YIB3_9EURO</name>
<proteinExistence type="predicted"/>
<sequence length="612" mass="68509">MAGGDSGKHYRSIRDYLLFLLISSSPSITITAVSLTAVHSNEARLRKMAFGIDSLLSNSAKRVTGMFSALGVNHVLKGKEASNNLGLCTSPISREKTKTQCWLSFRGVICDEGHKLGEFNSTNTESRFQTCRTKNAVAVKKLYMSKKWIVTATPMINRVPASSDISISSGTPVEIGPLEIKQHSALQCRAKYQYWPLYLFDTELFASLLNKGLLGGGSLAQDTRDKKRTEISFQLNGFYPDYAEKVSAANKACREKNRDELNATEREVRAAKKVTNAANSAGGQGSLDGFLHSSQDSTGRKQIQTLEAPTSHREALTDKTAKDNRLRNARWRQAPDGHDHTEKYSEWKRNDKAKHFLWGMQHKTHFHIADRIEADNAISSEAKIDEDLGDILPEGCPGHEALDPADNDLHFCMCLTDPSFSIVFEASKRRNMLKQRTELVQYMEVHMREARRIVRQASKEMTPRSQRQDLKHTFSKANPRSSEDEAYLVQCKGTANSELPPLSEWVEELMTFTFSPDLSIMMLTITAIPLRAPPSLISTQIVASTPHDTLSDMDTNATGLKDCKMFEVRGSLLFATIKVEGQKLVAKHRRAKLVANHRMGTALMWLLWVQIT</sequence>